<feature type="modified residue" description="O-UMP-tyrosine" evidence="1">
    <location>
        <position position="54"/>
    </location>
</feature>
<dbReference type="PROSITE" id="PS00638">
    <property type="entry name" value="PII_GLNB_CTER"/>
    <property type="match status" value="1"/>
</dbReference>
<dbReference type="PANTHER" id="PTHR30115:SF11">
    <property type="entry name" value="NITROGEN REGULATORY PROTEIN P-II HOMOLOG"/>
    <property type="match status" value="1"/>
</dbReference>
<keyword evidence="1" id="KW-0597">Phosphoprotein</keyword>
<dbReference type="InterPro" id="IPR011322">
    <property type="entry name" value="N-reg_PII-like_a/b"/>
</dbReference>
<name>W6N8Z2_CLOTY</name>
<reference evidence="3 4" key="1">
    <citation type="journal article" date="2015" name="Genome Announc.">
        <title>Draft Genome Sequence of Clostridium tyrobutyricum Strain DIVETGP, Isolated from Cow's Milk for Grana Padano Production.</title>
        <authorList>
            <person name="Soggiu A."/>
            <person name="Piras C."/>
            <person name="Gaiarsa S."/>
            <person name="Sassera D."/>
            <person name="Roncada P."/>
            <person name="Bendixen E."/>
            <person name="Brasca M."/>
            <person name="Bonizzi L."/>
        </authorList>
    </citation>
    <scope>NUCLEOTIDE SEQUENCE [LARGE SCALE GENOMIC DNA]</scope>
    <source>
        <strain evidence="3 4">DIVETGP</strain>
    </source>
</reference>
<dbReference type="Proteomes" id="UP000019482">
    <property type="component" value="Unassembled WGS sequence"/>
</dbReference>
<dbReference type="GO" id="GO:0005829">
    <property type="term" value="C:cytosol"/>
    <property type="evidence" value="ECO:0007669"/>
    <property type="project" value="TreeGrafter"/>
</dbReference>
<evidence type="ECO:0000313" key="4">
    <source>
        <dbReference type="Proteomes" id="UP000019482"/>
    </source>
</evidence>
<dbReference type="GO" id="GO:0006808">
    <property type="term" value="P:regulation of nitrogen utilization"/>
    <property type="evidence" value="ECO:0007669"/>
    <property type="project" value="InterPro"/>
</dbReference>
<dbReference type="SMART" id="SM00938">
    <property type="entry name" value="P-II"/>
    <property type="match status" value="1"/>
</dbReference>
<dbReference type="OrthoDB" id="9802729at2"/>
<keyword evidence="4" id="KW-1185">Reference proteome</keyword>
<proteinExistence type="inferred from homology"/>
<dbReference type="InterPro" id="IPR002187">
    <property type="entry name" value="N-reg_PII"/>
</dbReference>
<evidence type="ECO:0000256" key="1">
    <source>
        <dbReference type="PIRSR" id="PIRSR602187-50"/>
    </source>
</evidence>
<dbReference type="GO" id="GO:0005524">
    <property type="term" value="F:ATP binding"/>
    <property type="evidence" value="ECO:0007669"/>
    <property type="project" value="TreeGrafter"/>
</dbReference>
<dbReference type="PRINTS" id="PR00340">
    <property type="entry name" value="PIIGLNB"/>
</dbReference>
<dbReference type="EMBL" id="CBXI010000036">
    <property type="protein sequence ID" value="CDL91949.1"/>
    <property type="molecule type" value="Genomic_DNA"/>
</dbReference>
<gene>
    <name evidence="3" type="ORF">CTDIVETGP_2019</name>
</gene>
<dbReference type="InterPro" id="IPR017918">
    <property type="entry name" value="N-reg_PII_CS"/>
</dbReference>
<dbReference type="GO" id="GO:0030234">
    <property type="term" value="F:enzyme regulator activity"/>
    <property type="evidence" value="ECO:0007669"/>
    <property type="project" value="InterPro"/>
</dbReference>
<dbReference type="RefSeq" id="WP_017753232.1">
    <property type="nucleotide sequence ID" value="NZ_CBXI010000036.1"/>
</dbReference>
<comment type="similarity">
    <text evidence="2">Belongs to the P(II) protein family.</text>
</comment>
<dbReference type="PANTHER" id="PTHR30115">
    <property type="entry name" value="NITROGEN REGULATORY PROTEIN P-II"/>
    <property type="match status" value="1"/>
</dbReference>
<comment type="caution">
    <text evidence="3">The sequence shown here is derived from an EMBL/GenBank/DDBJ whole genome shotgun (WGS) entry which is preliminary data.</text>
</comment>
<protein>
    <submittedName>
        <fullName evidence="3">Nitrogen regulatory protein P-II</fullName>
    </submittedName>
</protein>
<evidence type="ECO:0000313" key="3">
    <source>
        <dbReference type="EMBL" id="CDL91949.1"/>
    </source>
</evidence>
<sequence>MKQVYIILRPNRYYETKDALIENNFFSLSSKDVLGRGKSSVDYVAKNGSELPQYSKHSFVAKKLIEIFCRDEDVEKLINIVKRVNQTGNSGDGKIFVINVEDGTRIRTGESGINSLM</sequence>
<dbReference type="Gene3D" id="3.30.70.120">
    <property type="match status" value="1"/>
</dbReference>
<dbReference type="PROSITE" id="PS51343">
    <property type="entry name" value="PII_GLNB_DOM"/>
    <property type="match status" value="1"/>
</dbReference>
<dbReference type="InterPro" id="IPR015867">
    <property type="entry name" value="N-reg_PII/ATP_PRibTrfase_C"/>
</dbReference>
<dbReference type="AlphaFoldDB" id="W6N8Z2"/>
<dbReference type="GeneID" id="29420464"/>
<evidence type="ECO:0000256" key="2">
    <source>
        <dbReference type="RuleBase" id="RU003936"/>
    </source>
</evidence>
<organism evidence="3 4">
    <name type="scientific">Clostridium tyrobutyricum DIVETGP</name>
    <dbReference type="NCBI Taxonomy" id="1408889"/>
    <lineage>
        <taxon>Bacteria</taxon>
        <taxon>Bacillati</taxon>
        <taxon>Bacillota</taxon>
        <taxon>Clostridia</taxon>
        <taxon>Eubacteriales</taxon>
        <taxon>Clostridiaceae</taxon>
        <taxon>Clostridium</taxon>
    </lineage>
</organism>
<accession>W6N8Z2</accession>
<dbReference type="Pfam" id="PF00543">
    <property type="entry name" value="P-II"/>
    <property type="match status" value="1"/>
</dbReference>
<dbReference type="SUPFAM" id="SSF54913">
    <property type="entry name" value="GlnB-like"/>
    <property type="match status" value="1"/>
</dbReference>